<evidence type="ECO:0000313" key="2">
    <source>
        <dbReference type="EMBL" id="NCS91715.1"/>
    </source>
</evidence>
<dbReference type="EMBL" id="JAACVF010000095">
    <property type="protein sequence ID" value="NCN65170.1"/>
    <property type="molecule type" value="Genomic_DNA"/>
</dbReference>
<evidence type="ECO:0000313" key="1">
    <source>
        <dbReference type="EMBL" id="NCN65170.1"/>
    </source>
</evidence>
<accession>A0A8J8CJ81</accession>
<organism evidence="2 3">
    <name type="scientific">Candidatus Altarchaeum hamiconexum</name>
    <dbReference type="NCBI Taxonomy" id="1803513"/>
    <lineage>
        <taxon>Archaea</taxon>
        <taxon>Candidatus Altarchaeota</taxon>
        <taxon>Candidatus Altiarchaeia</taxon>
        <taxon>Candidatus Altarchaeales</taxon>
        <taxon>Candidatus Altarchaeaceae</taxon>
        <taxon>Candidatus Altarchaeum</taxon>
    </lineage>
</organism>
<dbReference type="AlphaFoldDB" id="A0A8J8CJ81"/>
<dbReference type="InterPro" id="IPR058463">
    <property type="entry name" value="DUF8150"/>
</dbReference>
<dbReference type="EMBL" id="JAACQH010000102">
    <property type="protein sequence ID" value="NCS91715.1"/>
    <property type="molecule type" value="Genomic_DNA"/>
</dbReference>
<dbReference type="Proteomes" id="UP000768163">
    <property type="component" value="Unassembled WGS sequence"/>
</dbReference>
<dbReference type="Proteomes" id="UP000738826">
    <property type="component" value="Unassembled WGS sequence"/>
</dbReference>
<evidence type="ECO:0000313" key="3">
    <source>
        <dbReference type="Proteomes" id="UP000738826"/>
    </source>
</evidence>
<gene>
    <name evidence="2" type="ORF">GW779_04810</name>
    <name evidence="1" type="ORF">GW910_03760</name>
</gene>
<comment type="caution">
    <text evidence="2">The sequence shown here is derived from an EMBL/GenBank/DDBJ whole genome shotgun (WGS) entry which is preliminary data.</text>
</comment>
<dbReference type="Pfam" id="PF26477">
    <property type="entry name" value="DUF8150"/>
    <property type="match status" value="1"/>
</dbReference>
<protein>
    <submittedName>
        <fullName evidence="2">Uncharacterized protein</fullName>
    </submittedName>
</protein>
<proteinExistence type="predicted"/>
<reference evidence="2" key="1">
    <citation type="submission" date="2019-11" db="EMBL/GenBank/DDBJ databases">
        <title>Lipid analysis of CO2-rich subsurface aquifers suggests an autotrophy-based deep biosphere with lysolipids enriched in CPR bacteria.</title>
        <authorList>
            <person name="Probst A.J."/>
            <person name="Elling F.J."/>
            <person name="Castelle C.J."/>
            <person name="Zhu Q."/>
            <person name="Elvert M."/>
            <person name="Birarda G."/>
            <person name="Holman H.-Y."/>
            <person name="Lane K.R."/>
            <person name="Ladd B."/>
            <person name="Ryan M.C."/>
            <person name="Woyke T."/>
            <person name="Hinrichs K.-U."/>
            <person name="Banfield J.F."/>
        </authorList>
    </citation>
    <scope>NUCLEOTIDE SEQUENCE</scope>
    <source>
        <strain evidence="1">CG_2015-01_33_1645</strain>
        <strain evidence="2">CG_2015-04_33_537</strain>
    </source>
</reference>
<name>A0A8J8CJ81_9ARCH</name>
<sequence>MESKFKEKNFWERLKFLNFYVKWIKSADNKDWSSQQAEFINSLQDNSKNFQLDAKSYLKLKI</sequence>